<accession>A0A699UWS8</accession>
<name>A0A699UWS8_TANCI</name>
<comment type="caution">
    <text evidence="1">The sequence shown here is derived from an EMBL/GenBank/DDBJ whole genome shotgun (WGS) entry which is preliminary data.</text>
</comment>
<reference evidence="1" key="1">
    <citation type="journal article" date="2019" name="Sci. Rep.">
        <title>Draft genome of Tanacetum cinerariifolium, the natural source of mosquito coil.</title>
        <authorList>
            <person name="Yamashiro T."/>
            <person name="Shiraishi A."/>
            <person name="Satake H."/>
            <person name="Nakayama K."/>
        </authorList>
    </citation>
    <scope>NUCLEOTIDE SEQUENCE</scope>
</reference>
<sequence length="116" mass="11432">EGERATGLAAGHAGKEALAHRQHGVADAIDVAAVLALVLAGAAVDVDGRLQAGAVSGGHARVVERGGRGGAAHQSLVVAEYRGKGRDESRTGAAVVAGIDYRPKGGRKAGGGQIGH</sequence>
<dbReference type="AlphaFoldDB" id="A0A699UWS8"/>
<proteinExistence type="predicted"/>
<feature type="non-terminal residue" evidence="1">
    <location>
        <position position="1"/>
    </location>
</feature>
<evidence type="ECO:0000313" key="1">
    <source>
        <dbReference type="EMBL" id="GFD24344.1"/>
    </source>
</evidence>
<organism evidence="1">
    <name type="scientific">Tanacetum cinerariifolium</name>
    <name type="common">Dalmatian daisy</name>
    <name type="synonym">Chrysanthemum cinerariifolium</name>
    <dbReference type="NCBI Taxonomy" id="118510"/>
    <lineage>
        <taxon>Eukaryota</taxon>
        <taxon>Viridiplantae</taxon>
        <taxon>Streptophyta</taxon>
        <taxon>Embryophyta</taxon>
        <taxon>Tracheophyta</taxon>
        <taxon>Spermatophyta</taxon>
        <taxon>Magnoliopsida</taxon>
        <taxon>eudicotyledons</taxon>
        <taxon>Gunneridae</taxon>
        <taxon>Pentapetalae</taxon>
        <taxon>asterids</taxon>
        <taxon>campanulids</taxon>
        <taxon>Asterales</taxon>
        <taxon>Asteraceae</taxon>
        <taxon>Asteroideae</taxon>
        <taxon>Anthemideae</taxon>
        <taxon>Anthemidinae</taxon>
        <taxon>Tanacetum</taxon>
    </lineage>
</organism>
<gene>
    <name evidence="1" type="ORF">Tci_896313</name>
</gene>
<feature type="non-terminal residue" evidence="1">
    <location>
        <position position="116"/>
    </location>
</feature>
<protein>
    <submittedName>
        <fullName evidence="1">Uncharacterized protein</fullName>
    </submittedName>
</protein>
<dbReference type="EMBL" id="BKCJ011351707">
    <property type="protein sequence ID" value="GFD24344.1"/>
    <property type="molecule type" value="Genomic_DNA"/>
</dbReference>